<organism evidence="4 5">
    <name type="scientific">Neisseria weixii</name>
    <dbReference type="NCBI Taxonomy" id="1853276"/>
    <lineage>
        <taxon>Bacteria</taxon>
        <taxon>Pseudomonadati</taxon>
        <taxon>Pseudomonadota</taxon>
        <taxon>Betaproteobacteria</taxon>
        <taxon>Neisseriales</taxon>
        <taxon>Neisseriaceae</taxon>
        <taxon>Neisseria</taxon>
    </lineage>
</organism>
<dbReference type="SUPFAM" id="SSF56935">
    <property type="entry name" value="Porins"/>
    <property type="match status" value="1"/>
</dbReference>
<accession>A0A3N4MTA0</accession>
<evidence type="ECO:0000256" key="2">
    <source>
        <dbReference type="ARBA" id="ARBA00023136"/>
    </source>
</evidence>
<dbReference type="Gene3D" id="2.40.170.20">
    <property type="entry name" value="TonB-dependent receptor, beta-barrel domain"/>
    <property type="match status" value="1"/>
</dbReference>
<gene>
    <name evidence="4" type="ORF">EGK74_07305</name>
</gene>
<evidence type="ECO:0000313" key="4">
    <source>
        <dbReference type="EMBL" id="RPD86931.1"/>
    </source>
</evidence>
<comment type="caution">
    <text evidence="4">The sequence shown here is derived from an EMBL/GenBank/DDBJ whole genome shotgun (WGS) entry which is preliminary data.</text>
</comment>
<reference evidence="4 5" key="1">
    <citation type="submission" date="2018-11" db="EMBL/GenBank/DDBJ databases">
        <title>Neisseria weixii sp. nov. isolated from the rectal contents of plateau pika (Ochotona cruzoniae).</title>
        <authorList>
            <person name="Zhang G."/>
        </authorList>
    </citation>
    <scope>NUCLEOTIDE SEQUENCE [LARGE SCALE GENOMIC DNA]</scope>
    <source>
        <strain evidence="4 5">10009</strain>
    </source>
</reference>
<sequence length="154" mass="17719">MTLISSLRWKPNEQTEWTLKAFYERQPEAGDRNFLVRQGTVDVVESCYIPYDFFAGDKNFHNFNNRKAHIGHRFSHDFGNGFSVEQNLRYSQYSDDWKTLVVWYAGEDSDLSAKPAVLKIAHAICWLTTACVGRAIPARSNTMSYSDWITPNAV</sequence>
<protein>
    <submittedName>
        <fullName evidence="4">Uncharacterized protein</fullName>
    </submittedName>
</protein>
<dbReference type="EMBL" id="RPFL01000017">
    <property type="protein sequence ID" value="RPD86931.1"/>
    <property type="molecule type" value="Genomic_DNA"/>
</dbReference>
<dbReference type="Proteomes" id="UP000272412">
    <property type="component" value="Unassembled WGS sequence"/>
</dbReference>
<evidence type="ECO:0000313" key="5">
    <source>
        <dbReference type="Proteomes" id="UP000272412"/>
    </source>
</evidence>
<dbReference type="InterPro" id="IPR036942">
    <property type="entry name" value="Beta-barrel_TonB_sf"/>
</dbReference>
<evidence type="ECO:0000256" key="1">
    <source>
        <dbReference type="ARBA" id="ARBA00004442"/>
    </source>
</evidence>
<proteinExistence type="predicted"/>
<evidence type="ECO:0000256" key="3">
    <source>
        <dbReference type="ARBA" id="ARBA00023237"/>
    </source>
</evidence>
<dbReference type="KEGG" id="nwx:CGZ65_04840"/>
<keyword evidence="2" id="KW-0472">Membrane</keyword>
<dbReference type="GO" id="GO:0009279">
    <property type="term" value="C:cell outer membrane"/>
    <property type="evidence" value="ECO:0007669"/>
    <property type="project" value="UniProtKB-SubCell"/>
</dbReference>
<dbReference type="AlphaFoldDB" id="A0A3N4MTA0"/>
<name>A0A3N4MTA0_9NEIS</name>
<keyword evidence="3" id="KW-0998">Cell outer membrane</keyword>
<keyword evidence="5" id="KW-1185">Reference proteome</keyword>
<comment type="subcellular location">
    <subcellularLocation>
        <location evidence="1">Cell outer membrane</location>
    </subcellularLocation>
</comment>